<reference evidence="1" key="1">
    <citation type="submission" date="2020-05" db="EMBL/GenBank/DDBJ databases">
        <authorList>
            <person name="Chiriac C."/>
            <person name="Salcher M."/>
            <person name="Ghai R."/>
            <person name="Kavagutti S V."/>
        </authorList>
    </citation>
    <scope>NUCLEOTIDE SEQUENCE</scope>
</reference>
<sequence length="114" mass="13115">MGYIRDHAIVVVGTYGNYLDEAHKKAINIFPWVSSISPAGYNDSRSFFIPPDGSKEGWDESEDGDMRRDEFVQYLIEQAYEDGSSPLKWVEVRVSDDELDMRIERSHKDCQPPI</sequence>
<evidence type="ECO:0000313" key="1">
    <source>
        <dbReference type="EMBL" id="CAB4188127.1"/>
    </source>
</evidence>
<organism evidence="1">
    <name type="scientific">uncultured Caudovirales phage</name>
    <dbReference type="NCBI Taxonomy" id="2100421"/>
    <lineage>
        <taxon>Viruses</taxon>
        <taxon>Duplodnaviria</taxon>
        <taxon>Heunggongvirae</taxon>
        <taxon>Uroviricota</taxon>
        <taxon>Caudoviricetes</taxon>
        <taxon>Peduoviridae</taxon>
        <taxon>Maltschvirus</taxon>
        <taxon>Maltschvirus maltsch</taxon>
    </lineage>
</organism>
<accession>A0A6J5QZT9</accession>
<gene>
    <name evidence="1" type="ORF">UFOVP1165_20</name>
</gene>
<dbReference type="EMBL" id="LR797120">
    <property type="protein sequence ID" value="CAB4188127.1"/>
    <property type="molecule type" value="Genomic_DNA"/>
</dbReference>
<name>A0A6J5QZT9_9CAUD</name>
<protein>
    <submittedName>
        <fullName evidence="1">Uncharacterized protein</fullName>
    </submittedName>
</protein>
<proteinExistence type="predicted"/>